<feature type="region of interest" description="Disordered" evidence="1">
    <location>
        <begin position="26"/>
        <end position="52"/>
    </location>
</feature>
<sequence>MMAVESLNPVMSLVAQPEMLKADSMEVVSSDLSHVPTQDDEGSGRGRAGLVDDYKTGHDKRLGDFLRQLKCSGYKK</sequence>
<evidence type="ECO:0000313" key="3">
    <source>
        <dbReference type="Proteomes" id="UP000708208"/>
    </source>
</evidence>
<evidence type="ECO:0000313" key="2">
    <source>
        <dbReference type="EMBL" id="CAG7724668.1"/>
    </source>
</evidence>
<keyword evidence="3" id="KW-1185">Reference proteome</keyword>
<dbReference type="Proteomes" id="UP000708208">
    <property type="component" value="Unassembled WGS sequence"/>
</dbReference>
<comment type="caution">
    <text evidence="2">The sequence shown here is derived from an EMBL/GenBank/DDBJ whole genome shotgun (WGS) entry which is preliminary data.</text>
</comment>
<proteinExistence type="predicted"/>
<evidence type="ECO:0000256" key="1">
    <source>
        <dbReference type="SAM" id="MobiDB-lite"/>
    </source>
</evidence>
<dbReference type="AlphaFoldDB" id="A0A8J2NZ40"/>
<name>A0A8J2NZ40_9HEXA</name>
<gene>
    <name evidence="2" type="ORF">AFUS01_LOCUS13672</name>
</gene>
<reference evidence="2" key="1">
    <citation type="submission" date="2021-06" db="EMBL/GenBank/DDBJ databases">
        <authorList>
            <person name="Hodson N. C."/>
            <person name="Mongue J. A."/>
            <person name="Jaron S. K."/>
        </authorList>
    </citation>
    <scope>NUCLEOTIDE SEQUENCE</scope>
</reference>
<accession>A0A8J2NZ40</accession>
<protein>
    <submittedName>
        <fullName evidence="2">Uncharacterized protein</fullName>
    </submittedName>
</protein>
<dbReference type="EMBL" id="CAJVCH010112371">
    <property type="protein sequence ID" value="CAG7724668.1"/>
    <property type="molecule type" value="Genomic_DNA"/>
</dbReference>
<organism evidence="2 3">
    <name type="scientific">Allacma fusca</name>
    <dbReference type="NCBI Taxonomy" id="39272"/>
    <lineage>
        <taxon>Eukaryota</taxon>
        <taxon>Metazoa</taxon>
        <taxon>Ecdysozoa</taxon>
        <taxon>Arthropoda</taxon>
        <taxon>Hexapoda</taxon>
        <taxon>Collembola</taxon>
        <taxon>Symphypleona</taxon>
        <taxon>Sminthuridae</taxon>
        <taxon>Allacma</taxon>
    </lineage>
</organism>
<feature type="non-terminal residue" evidence="2">
    <location>
        <position position="76"/>
    </location>
</feature>